<dbReference type="STRING" id="135651.G0MHA5"/>
<evidence type="ECO:0000313" key="16">
    <source>
        <dbReference type="EMBL" id="EGT57962.1"/>
    </source>
</evidence>
<dbReference type="GO" id="GO:0071564">
    <property type="term" value="C:npBAF complex"/>
    <property type="evidence" value="ECO:0007669"/>
    <property type="project" value="InterPro"/>
</dbReference>
<sequence>MEEESPITKEELAPAESIDLNESNLQSEEITSSPVLDEEPVSSTSEKLESDDDSKFAVPESPKSPKNFDSSNLEEQSSTEVGGKTASDVSKPEEDAEQSSTSPSTKEDKSHESETTQKDEENSEQPGDSSGKPSSVEDADVTTELNKNIDDEKDSTVESTGNNTTSSSETPNTPERKTGETSADKSSSSAPTEATNTEESLPSTPVKAADNSHVSATPELLGSEESTSESPAASISSRRETNPKLSYIMLDVNHKKVEPKDIIEYEWPIKSGDRWFLQEQIGELLGIKSFSRKYPNLCRRKVNSEEREFLERVHGVHKLLNETSLRDMNAMRASEIHDMMQNDFPDVCLEYKKVVSQREKEIQLEKAKEMNAIKNDAAKYEELREQSKKSVRDFNRDLSQMRKQRKGFFDIQTNIIQSPRNRWMVMKPEATKPGLYPVSLIPGQYQTYYKEYTPEELRRLPLGTVTDSDYLFPPVREASPPPLIIAEQDLIRAKREEEMKALQETIRDSSTTADKEPLAKRAKVEKGPNCYACDIAGGNMICCAECEIVYHPECIEMPDRMVRVVKSYEWNCIECRTCSICHKKDNEDSIVSCDWCDRAFHYLCAGLRAMPRGMWMCQVYCSPSQNRTPTKKAIAGTSGSKR</sequence>
<evidence type="ECO:0000256" key="14">
    <source>
        <dbReference type="SAM" id="MobiDB-lite"/>
    </source>
</evidence>
<dbReference type="PANTHER" id="PTHR45888:SF4">
    <property type="entry name" value="PHD FINGER PROTEIN 10"/>
    <property type="match status" value="1"/>
</dbReference>
<evidence type="ECO:0000256" key="12">
    <source>
        <dbReference type="PROSITE-ProRule" id="PRU00146"/>
    </source>
</evidence>
<dbReference type="SMART" id="SM00249">
    <property type="entry name" value="PHD"/>
    <property type="match status" value="2"/>
</dbReference>
<evidence type="ECO:0000256" key="8">
    <source>
        <dbReference type="ARBA" id="ARBA00022902"/>
    </source>
</evidence>
<feature type="compositionally biased region" description="Polar residues" evidence="14">
    <location>
        <begin position="124"/>
        <end position="133"/>
    </location>
</feature>
<comment type="subcellular location">
    <subcellularLocation>
        <location evidence="1">Nucleus</location>
    </subcellularLocation>
</comment>
<dbReference type="Pfam" id="PF00628">
    <property type="entry name" value="PHD"/>
    <property type="match status" value="2"/>
</dbReference>
<dbReference type="Proteomes" id="UP000008068">
    <property type="component" value="Unassembled WGS sequence"/>
</dbReference>
<keyword evidence="5" id="KW-0677">Repeat</keyword>
<evidence type="ECO:0000256" key="10">
    <source>
        <dbReference type="ARBA" id="ARBA00023163"/>
    </source>
</evidence>
<dbReference type="InterPro" id="IPR011011">
    <property type="entry name" value="Znf_FYVE_PHD"/>
</dbReference>
<feature type="coiled-coil region" evidence="13">
    <location>
        <begin position="366"/>
        <end position="404"/>
    </location>
</feature>
<dbReference type="InterPro" id="IPR013083">
    <property type="entry name" value="Znf_RING/FYVE/PHD"/>
</dbReference>
<feature type="compositionally biased region" description="Low complexity" evidence="14">
    <location>
        <begin position="157"/>
        <end position="173"/>
    </location>
</feature>
<keyword evidence="10" id="KW-0804">Transcription</keyword>
<evidence type="ECO:0000256" key="3">
    <source>
        <dbReference type="ARBA" id="ARBA00016995"/>
    </source>
</evidence>
<evidence type="ECO:0000256" key="4">
    <source>
        <dbReference type="ARBA" id="ARBA00022723"/>
    </source>
</evidence>
<evidence type="ECO:0000313" key="17">
    <source>
        <dbReference type="Proteomes" id="UP000008068"/>
    </source>
</evidence>
<reference evidence="17" key="1">
    <citation type="submission" date="2011-07" db="EMBL/GenBank/DDBJ databases">
        <authorList>
            <consortium name="Caenorhabditis brenneri Sequencing and Analysis Consortium"/>
            <person name="Wilson R.K."/>
        </authorList>
    </citation>
    <scope>NUCLEOTIDE SEQUENCE [LARGE SCALE GENOMIC DNA]</scope>
    <source>
        <strain evidence="17">PB2801</strain>
    </source>
</reference>
<comment type="similarity">
    <text evidence="2">Belongs to the SAYP family.</text>
</comment>
<gene>
    <name evidence="16" type="ORF">CAEBREN_23443</name>
</gene>
<dbReference type="CDD" id="cd15528">
    <property type="entry name" value="PHD1_PHF10"/>
    <property type="match status" value="1"/>
</dbReference>
<proteinExistence type="inferred from homology"/>
<feature type="compositionally biased region" description="Basic and acidic residues" evidence="14">
    <location>
        <begin position="147"/>
        <end position="156"/>
    </location>
</feature>
<feature type="compositionally biased region" description="Basic and acidic residues" evidence="14">
    <location>
        <begin position="174"/>
        <end position="183"/>
    </location>
</feature>
<feature type="domain" description="PHD-type" evidence="15">
    <location>
        <begin position="527"/>
        <end position="578"/>
    </location>
</feature>
<dbReference type="InParanoid" id="G0MHA5"/>
<dbReference type="InterPro" id="IPR038045">
    <property type="entry name" value="PHF10_PHD_finger_1"/>
</dbReference>
<organism evidence="17">
    <name type="scientific">Caenorhabditis brenneri</name>
    <name type="common">Nematode worm</name>
    <dbReference type="NCBI Taxonomy" id="135651"/>
    <lineage>
        <taxon>Eukaryota</taxon>
        <taxon>Metazoa</taxon>
        <taxon>Ecdysozoa</taxon>
        <taxon>Nematoda</taxon>
        <taxon>Chromadorea</taxon>
        <taxon>Rhabditida</taxon>
        <taxon>Rhabditina</taxon>
        <taxon>Rhabditomorpha</taxon>
        <taxon>Rhabditoidea</taxon>
        <taxon>Rhabditidae</taxon>
        <taxon>Peloderinae</taxon>
        <taxon>Caenorhabditis</taxon>
    </lineage>
</organism>
<dbReference type="InterPro" id="IPR019787">
    <property type="entry name" value="Znf_PHD-finger"/>
</dbReference>
<feature type="compositionally biased region" description="Low complexity" evidence="14">
    <location>
        <begin position="217"/>
        <end position="236"/>
    </location>
</feature>
<evidence type="ECO:0000256" key="13">
    <source>
        <dbReference type="SAM" id="Coils"/>
    </source>
</evidence>
<keyword evidence="17" id="KW-1185">Reference proteome</keyword>
<feature type="region of interest" description="Disordered" evidence="14">
    <location>
        <begin position="1"/>
        <end position="239"/>
    </location>
</feature>
<keyword evidence="9" id="KW-0805">Transcription regulation</keyword>
<name>G0MHA5_CAEBE</name>
<dbReference type="PANTHER" id="PTHR45888">
    <property type="entry name" value="HL01030P-RELATED"/>
    <property type="match status" value="1"/>
</dbReference>
<evidence type="ECO:0000256" key="6">
    <source>
        <dbReference type="ARBA" id="ARBA00022771"/>
    </source>
</evidence>
<dbReference type="AlphaFoldDB" id="G0MHA5"/>
<feature type="compositionally biased region" description="Polar residues" evidence="14">
    <location>
        <begin position="20"/>
        <end position="34"/>
    </location>
</feature>
<evidence type="ECO:0000256" key="11">
    <source>
        <dbReference type="ARBA" id="ARBA00023242"/>
    </source>
</evidence>
<dbReference type="Gene3D" id="3.30.40.10">
    <property type="entry name" value="Zinc/RING finger domain, C3HC4 (zinc finger)"/>
    <property type="match status" value="2"/>
</dbReference>
<dbReference type="PROSITE" id="PS50016">
    <property type="entry name" value="ZF_PHD_2"/>
    <property type="match status" value="2"/>
</dbReference>
<evidence type="ECO:0000256" key="9">
    <source>
        <dbReference type="ARBA" id="ARBA00023015"/>
    </source>
</evidence>
<keyword evidence="11" id="KW-0539">Nucleus</keyword>
<keyword evidence="13" id="KW-0175">Coiled coil</keyword>
<dbReference type="OrthoDB" id="1903104at2759"/>
<protein>
    <recommendedName>
        <fullName evidence="3">PHD finger protein 10</fullName>
    </recommendedName>
</protein>
<dbReference type="InterPro" id="IPR001965">
    <property type="entry name" value="Znf_PHD"/>
</dbReference>
<feature type="compositionally biased region" description="Basic and acidic residues" evidence="14">
    <location>
        <begin position="105"/>
        <end position="120"/>
    </location>
</feature>
<dbReference type="GO" id="GO:0007399">
    <property type="term" value="P:nervous system development"/>
    <property type="evidence" value="ECO:0007669"/>
    <property type="project" value="UniProtKB-KW"/>
</dbReference>
<keyword evidence="4" id="KW-0479">Metal-binding</keyword>
<dbReference type="EMBL" id="GL379794">
    <property type="protein sequence ID" value="EGT57962.1"/>
    <property type="molecule type" value="Genomic_DNA"/>
</dbReference>
<evidence type="ECO:0000259" key="15">
    <source>
        <dbReference type="PROSITE" id="PS50016"/>
    </source>
</evidence>
<feature type="domain" description="PHD-type" evidence="15">
    <location>
        <begin position="575"/>
        <end position="623"/>
    </location>
</feature>
<dbReference type="OMA" id="ICCAECE"/>
<dbReference type="HOGENOM" id="CLU_028634_1_0_1"/>
<feature type="compositionally biased region" description="Polar residues" evidence="14">
    <location>
        <begin position="67"/>
        <end position="80"/>
    </location>
</feature>
<feature type="compositionally biased region" description="Polar residues" evidence="14">
    <location>
        <begin position="184"/>
        <end position="203"/>
    </location>
</feature>
<keyword evidence="7" id="KW-0862">Zinc</keyword>
<feature type="compositionally biased region" description="Basic and acidic residues" evidence="14">
    <location>
        <begin position="1"/>
        <end position="12"/>
    </location>
</feature>
<accession>G0MHA5</accession>
<dbReference type="SUPFAM" id="SSF57903">
    <property type="entry name" value="FYVE/PHD zinc finger"/>
    <property type="match status" value="2"/>
</dbReference>
<evidence type="ECO:0000256" key="2">
    <source>
        <dbReference type="ARBA" id="ARBA00006097"/>
    </source>
</evidence>
<dbReference type="CDD" id="cd21085">
    <property type="entry name" value="WH_NTD_PHF10"/>
    <property type="match status" value="1"/>
</dbReference>
<evidence type="ECO:0000256" key="7">
    <source>
        <dbReference type="ARBA" id="ARBA00022833"/>
    </source>
</evidence>
<dbReference type="eggNOG" id="KOG1512">
    <property type="taxonomic scope" value="Eukaryota"/>
</dbReference>
<dbReference type="GO" id="GO:0008270">
    <property type="term" value="F:zinc ion binding"/>
    <property type="evidence" value="ECO:0007669"/>
    <property type="project" value="UniProtKB-KW"/>
</dbReference>
<evidence type="ECO:0000256" key="5">
    <source>
        <dbReference type="ARBA" id="ARBA00022737"/>
    </source>
</evidence>
<keyword evidence="6 12" id="KW-0863">Zinc-finger</keyword>
<keyword evidence="8" id="KW-0524">Neurogenesis</keyword>
<evidence type="ECO:0000256" key="1">
    <source>
        <dbReference type="ARBA" id="ARBA00004123"/>
    </source>
</evidence>